<accession>A0ABY9TV36</accession>
<dbReference type="PROSITE" id="PS51257">
    <property type="entry name" value="PROKAR_LIPOPROTEIN"/>
    <property type="match status" value="1"/>
</dbReference>
<evidence type="ECO:0000313" key="2">
    <source>
        <dbReference type="Proteomes" id="UP001258994"/>
    </source>
</evidence>
<proteinExistence type="predicted"/>
<protein>
    <submittedName>
        <fullName evidence="1">Uncharacterized protein</fullName>
    </submittedName>
</protein>
<evidence type="ECO:0000313" key="1">
    <source>
        <dbReference type="EMBL" id="WNC72706.1"/>
    </source>
</evidence>
<dbReference type="Gene3D" id="2.60.40.10">
    <property type="entry name" value="Immunoglobulins"/>
    <property type="match status" value="1"/>
</dbReference>
<keyword evidence="2" id="KW-1185">Reference proteome</keyword>
<gene>
    <name evidence="1" type="ORF">RGQ13_01625</name>
</gene>
<dbReference type="EMBL" id="CP134145">
    <property type="protein sequence ID" value="WNC72706.1"/>
    <property type="molecule type" value="Genomic_DNA"/>
</dbReference>
<dbReference type="SUPFAM" id="SSF50969">
    <property type="entry name" value="YVTN repeat-like/Quinoprotein amine dehydrogenase"/>
    <property type="match status" value="1"/>
</dbReference>
<dbReference type="SUPFAM" id="SSF82171">
    <property type="entry name" value="DPP6 N-terminal domain-like"/>
    <property type="match status" value="1"/>
</dbReference>
<dbReference type="Proteomes" id="UP001258994">
    <property type="component" value="Chromosome"/>
</dbReference>
<sequence>MISLQRIALFLFTSFLLTGCPSDSSDPENLPPEIQLLTEKLEYQEGEIISLAAVVSDEDGDELQILWEVIDAPFQITLEKISDQEVQLIVAKPLEQSVVVTVQVTVSDGNIDIVREAQVTITPNLEPTITYDSDTYTFQLGEALSFPVTIIDSDSENLDISWSIIGSPKGYGISSSSSLVQLTAPDVIEDPVNLTAQVQVSDGYNSLTKEFAISILPKDIIQVSLVYPPAKALTDARSTVIRGVSSSELSSLTVNGQSVTSSDNFLSWTVSLAIEEFDTLVITPDSTIQATQVVEYNNFSRTIKHTKPFILENESLTVSGDMVYLVNDSSKQIVKQNLLTDERTIIFQATADFDFEPEQAIVDEANNRLVIAGSLDADGQSYGLTIVALDLSSLTTTVLFQDLVYEAYESIAFNGDNNKLLIPDWHSDGSIFEIDLTTGVKSMLYNAKADFGIVVDRGYKLKYHNGDLLWGDVDTPTLYKINQTTDQMSVLWQETDYQAEIDDLDLSLRFFEEFIYDEGLNKLTLILDEGVITFNLTQLTIESFVDFNSVISPFQEVEAAYVSGRNVHIWDDDGKMLITYNLDSGEYVSTGNENINIGLPSRPRSIGLSNDEKSLYYTSDDTSVMYRFPIDAADNSQLESPFDLSINNATDGQPYFQLEAYAPINPTESGFYMNKMYSDAGVYFFEFDTLAITNIALFEDIESQLAIDFDSNLAYTLTKNSNYNGSEWITEIIWKRVNLDSGEVTDFSTNLDHNDTEFEYDSIDSLTLTPDGTTIIAEVDDNLLKIATSDGAVSWLSKDKVMPNLLSNNIQNYIWANDELIAINSNSNSGIYKLDQLTGEFTELSGKYEGSGATPFDFENGVYLSDLQQFFIVDNDLDAIYAIDEVTGERLIIHK</sequence>
<reference evidence="2" key="1">
    <citation type="submission" date="2023-09" db="EMBL/GenBank/DDBJ databases">
        <authorList>
            <person name="Li S."/>
            <person name="Li X."/>
            <person name="Zhang C."/>
            <person name="Zhao Z."/>
        </authorList>
    </citation>
    <scope>NUCLEOTIDE SEQUENCE [LARGE SCALE GENOMIC DNA]</scope>
    <source>
        <strain evidence="2">SQ149</strain>
    </source>
</reference>
<name>A0ABY9TV36_9GAMM</name>
<dbReference type="InterPro" id="IPR011044">
    <property type="entry name" value="Quino_amine_DH_bsu"/>
</dbReference>
<organism evidence="1 2">
    <name type="scientific">Thalassotalea psychrophila</name>
    <dbReference type="NCBI Taxonomy" id="3065647"/>
    <lineage>
        <taxon>Bacteria</taxon>
        <taxon>Pseudomonadati</taxon>
        <taxon>Pseudomonadota</taxon>
        <taxon>Gammaproteobacteria</taxon>
        <taxon>Alteromonadales</taxon>
        <taxon>Colwelliaceae</taxon>
        <taxon>Thalassotalea</taxon>
    </lineage>
</organism>
<dbReference type="RefSeq" id="WP_348391822.1">
    <property type="nucleotide sequence ID" value="NZ_CP134145.1"/>
</dbReference>
<dbReference type="InterPro" id="IPR013783">
    <property type="entry name" value="Ig-like_fold"/>
</dbReference>